<feature type="compositionally biased region" description="Basic and acidic residues" evidence="1">
    <location>
        <begin position="258"/>
        <end position="286"/>
    </location>
</feature>
<gene>
    <name evidence="2" type="ORF">C8Q69DRAFT_445199</name>
</gene>
<dbReference type="GeneID" id="39598328"/>
<feature type="compositionally biased region" description="Basic and acidic residues" evidence="1">
    <location>
        <begin position="490"/>
        <end position="502"/>
    </location>
</feature>
<feature type="region of interest" description="Disordered" evidence="1">
    <location>
        <begin position="452"/>
        <end position="502"/>
    </location>
</feature>
<dbReference type="RefSeq" id="XP_028484907.1">
    <property type="nucleotide sequence ID" value="XM_028629051.1"/>
</dbReference>
<sequence>MDRELRPRERPKDRDQREAKSSRSDRPSRSRERPRERPSERPRERPEDRKQKGTAKSSETDRLGHANTSILPYRPAHGSPHSSSSERSSGSERSNPGRRIPGSDYTRPHSIADVTFLDAKDLTMAALPDINFIDNRAAQSSAVHSHLRFCARLVLWETFEHEVRKVFNDVFRNWDEDQSNILSVEMDQQSPNSIVNEHYLCGEELSTSGRYVQNVLHVMTAVGKESGFDLQFGDWYSSFDHKGKSSTPSNTAGGTGKGTEKAREKGKAKERERTQNKDDNEKEKVKVKEKRLIPDYALLAKEKAWLSHTQKEPIETFARALGEAKTPSKTVHDFSDWVESAARTGNDEKLRQLLGQVANYMWGFGFKYAFVTNYTDTIFLKWEGKGPKPTLYYSNVIYFNNVSIKEKARPNHLQVSVRESMLFLQHKVSSGDWKANVNCPLEAWVEELKKESESGDTTSLIPSLEKARGKPPQQGDSRGDQSKSSRGRGGRGERGERGEKKR</sequence>
<dbReference type="Proteomes" id="UP000283841">
    <property type="component" value="Unassembled WGS sequence"/>
</dbReference>
<protein>
    <submittedName>
        <fullName evidence="2">Uncharacterized protein</fullName>
    </submittedName>
</protein>
<comment type="caution">
    <text evidence="2">The sequence shown here is derived from an EMBL/GenBank/DDBJ whole genome shotgun (WGS) entry which is preliminary data.</text>
</comment>
<dbReference type="AlphaFoldDB" id="A0A443HTW6"/>
<dbReference type="EMBL" id="RCNU01000006">
    <property type="protein sequence ID" value="RWQ95262.1"/>
    <property type="molecule type" value="Genomic_DNA"/>
</dbReference>
<feature type="compositionally biased region" description="Basic and acidic residues" evidence="1">
    <location>
        <begin position="1"/>
        <end position="51"/>
    </location>
</feature>
<accession>A0A443HTW6</accession>
<evidence type="ECO:0000313" key="2">
    <source>
        <dbReference type="EMBL" id="RWQ95262.1"/>
    </source>
</evidence>
<proteinExistence type="predicted"/>
<feature type="region of interest" description="Disordered" evidence="1">
    <location>
        <begin position="1"/>
        <end position="108"/>
    </location>
</feature>
<evidence type="ECO:0000256" key="1">
    <source>
        <dbReference type="SAM" id="MobiDB-lite"/>
    </source>
</evidence>
<feature type="region of interest" description="Disordered" evidence="1">
    <location>
        <begin position="242"/>
        <end position="286"/>
    </location>
</feature>
<dbReference type="VEuPathDB" id="FungiDB:C8Q69DRAFT_445199"/>
<reference evidence="2 3" key="1">
    <citation type="journal article" date="2018" name="Front. Microbiol.">
        <title>Genomic and genetic insights into a cosmopolitan fungus, Paecilomyces variotii (Eurotiales).</title>
        <authorList>
            <person name="Urquhart A.S."/>
            <person name="Mondo S.J."/>
            <person name="Makela M.R."/>
            <person name="Hane J.K."/>
            <person name="Wiebenga A."/>
            <person name="He G."/>
            <person name="Mihaltcheva S."/>
            <person name="Pangilinan J."/>
            <person name="Lipzen A."/>
            <person name="Barry K."/>
            <person name="de Vries R.P."/>
            <person name="Grigoriev I.V."/>
            <person name="Idnurm A."/>
        </authorList>
    </citation>
    <scope>NUCLEOTIDE SEQUENCE [LARGE SCALE GENOMIC DNA]</scope>
    <source>
        <strain evidence="2 3">CBS 101075</strain>
    </source>
</reference>
<evidence type="ECO:0000313" key="3">
    <source>
        <dbReference type="Proteomes" id="UP000283841"/>
    </source>
</evidence>
<keyword evidence="3" id="KW-1185">Reference proteome</keyword>
<name>A0A443HTW6_BYSSP</name>
<feature type="compositionally biased region" description="Low complexity" evidence="1">
    <location>
        <begin position="77"/>
        <end position="99"/>
    </location>
</feature>
<organism evidence="2 3">
    <name type="scientific">Byssochlamys spectabilis</name>
    <name type="common">Paecilomyces variotii</name>
    <dbReference type="NCBI Taxonomy" id="264951"/>
    <lineage>
        <taxon>Eukaryota</taxon>
        <taxon>Fungi</taxon>
        <taxon>Dikarya</taxon>
        <taxon>Ascomycota</taxon>
        <taxon>Pezizomycotina</taxon>
        <taxon>Eurotiomycetes</taxon>
        <taxon>Eurotiomycetidae</taxon>
        <taxon>Eurotiales</taxon>
        <taxon>Thermoascaceae</taxon>
        <taxon>Paecilomyces</taxon>
    </lineage>
</organism>